<dbReference type="Gene3D" id="3.40.50.300">
    <property type="entry name" value="P-loop containing nucleotide triphosphate hydrolases"/>
    <property type="match status" value="1"/>
</dbReference>
<feature type="compositionally biased region" description="Basic and acidic residues" evidence="1">
    <location>
        <begin position="176"/>
        <end position="186"/>
    </location>
</feature>
<reference evidence="2" key="2">
    <citation type="journal article" date="2021" name="Genome Biol. Evol.">
        <title>Developing a high-quality reference genome for a parasitic bivalve with doubly uniparental inheritance (Bivalvia: Unionida).</title>
        <authorList>
            <person name="Smith C.H."/>
        </authorList>
    </citation>
    <scope>NUCLEOTIDE SEQUENCE</scope>
    <source>
        <strain evidence="2">CHS0354</strain>
        <tissue evidence="2">Mantle</tissue>
    </source>
</reference>
<name>A0AAE0VHC9_9BIVA</name>
<sequence>MAGAKPSEWKLVHSGTLELEHGQYGVGKTILTKRLLGKTVRISDRKSTEGIDVHIECCKVSLATGEWIAQETDAEECSRLHRLIKILNEHLDKQEGGEMHESHCRKNDGKEHNIGHPADNSTTRKINQPGLSQTLTRKSSQLYQSQQTQPTQSPFEVVEEGHSVESKIASKFTSSESEKQSDEKGKKKDAVMEILQLVNMNSDKLENNIVEYAALSMWDFAGQYIFYTTHQTFLTSHAIYLLVIDLDQEITDLIKNDQCFLDTEGIKCCKVHELAEIWLNSIHSVALSSESGIPAVILVGIHVDRIPKTLNVDTPAANLKLKRSCPDIECGHTSSQPETKGLVQTLNVDTPAANLKLKSCLDIECGHTSSQPETKGLVQTLNVDTPAAKMKLMELSRH</sequence>
<reference evidence="2" key="3">
    <citation type="submission" date="2023-05" db="EMBL/GenBank/DDBJ databases">
        <authorList>
            <person name="Smith C.H."/>
        </authorList>
    </citation>
    <scope>NUCLEOTIDE SEQUENCE</scope>
    <source>
        <strain evidence="2">CHS0354</strain>
        <tissue evidence="2">Mantle</tissue>
    </source>
</reference>
<dbReference type="EMBL" id="JAEAOA010001185">
    <property type="protein sequence ID" value="KAK3577949.1"/>
    <property type="molecule type" value="Genomic_DNA"/>
</dbReference>
<protein>
    <submittedName>
        <fullName evidence="2">Uncharacterized protein</fullName>
    </submittedName>
</protein>
<dbReference type="Proteomes" id="UP001195483">
    <property type="component" value="Unassembled WGS sequence"/>
</dbReference>
<feature type="compositionally biased region" description="Basic and acidic residues" evidence="1">
    <location>
        <begin position="94"/>
        <end position="114"/>
    </location>
</feature>
<accession>A0AAE0VHC9</accession>
<dbReference type="AlphaFoldDB" id="A0AAE0VHC9"/>
<feature type="region of interest" description="Disordered" evidence="1">
    <location>
        <begin position="94"/>
        <end position="160"/>
    </location>
</feature>
<gene>
    <name evidence="2" type="ORF">CHS0354_019100</name>
</gene>
<evidence type="ECO:0000313" key="2">
    <source>
        <dbReference type="EMBL" id="KAK3577949.1"/>
    </source>
</evidence>
<keyword evidence="3" id="KW-1185">Reference proteome</keyword>
<dbReference type="SUPFAM" id="SSF52540">
    <property type="entry name" value="P-loop containing nucleoside triphosphate hydrolases"/>
    <property type="match status" value="1"/>
</dbReference>
<dbReference type="Pfam" id="PF08477">
    <property type="entry name" value="Roc"/>
    <property type="match status" value="1"/>
</dbReference>
<organism evidence="2 3">
    <name type="scientific">Potamilus streckersoni</name>
    <dbReference type="NCBI Taxonomy" id="2493646"/>
    <lineage>
        <taxon>Eukaryota</taxon>
        <taxon>Metazoa</taxon>
        <taxon>Spiralia</taxon>
        <taxon>Lophotrochozoa</taxon>
        <taxon>Mollusca</taxon>
        <taxon>Bivalvia</taxon>
        <taxon>Autobranchia</taxon>
        <taxon>Heteroconchia</taxon>
        <taxon>Palaeoheterodonta</taxon>
        <taxon>Unionida</taxon>
        <taxon>Unionoidea</taxon>
        <taxon>Unionidae</taxon>
        <taxon>Ambleminae</taxon>
        <taxon>Lampsilini</taxon>
        <taxon>Potamilus</taxon>
    </lineage>
</organism>
<reference evidence="2" key="1">
    <citation type="journal article" date="2021" name="Genome Biol. Evol.">
        <title>A High-Quality Reference Genome for a Parasitic Bivalve with Doubly Uniparental Inheritance (Bivalvia: Unionida).</title>
        <authorList>
            <person name="Smith C.H."/>
        </authorList>
    </citation>
    <scope>NUCLEOTIDE SEQUENCE</scope>
    <source>
        <strain evidence="2">CHS0354</strain>
    </source>
</reference>
<dbReference type="InterPro" id="IPR027417">
    <property type="entry name" value="P-loop_NTPase"/>
</dbReference>
<evidence type="ECO:0000313" key="3">
    <source>
        <dbReference type="Proteomes" id="UP001195483"/>
    </source>
</evidence>
<evidence type="ECO:0000256" key="1">
    <source>
        <dbReference type="SAM" id="MobiDB-lite"/>
    </source>
</evidence>
<comment type="caution">
    <text evidence="2">The sequence shown here is derived from an EMBL/GenBank/DDBJ whole genome shotgun (WGS) entry which is preliminary data.</text>
</comment>
<feature type="compositionally biased region" description="Low complexity" evidence="1">
    <location>
        <begin position="139"/>
        <end position="154"/>
    </location>
</feature>
<feature type="region of interest" description="Disordered" evidence="1">
    <location>
        <begin position="167"/>
        <end position="186"/>
    </location>
</feature>
<proteinExistence type="predicted"/>
<feature type="compositionally biased region" description="Polar residues" evidence="1">
    <location>
        <begin position="119"/>
        <end position="138"/>
    </location>
</feature>